<keyword evidence="1" id="KW-1185">Reference proteome</keyword>
<reference evidence="2" key="1">
    <citation type="submission" date="2022-11" db="UniProtKB">
        <authorList>
            <consortium name="WormBaseParasite"/>
        </authorList>
    </citation>
    <scope>IDENTIFICATION</scope>
</reference>
<proteinExistence type="predicted"/>
<accession>A0A915IAC6</accession>
<dbReference type="Proteomes" id="UP000887565">
    <property type="component" value="Unplaced"/>
</dbReference>
<evidence type="ECO:0000313" key="2">
    <source>
        <dbReference type="WBParaSite" id="nRc.2.0.1.t11129-RA"/>
    </source>
</evidence>
<sequence length="72" mass="7923">MNVVKSKNSLLFQQCDLCQKNKAARQKTTAALRPITITGPFHWIGLIKIAVTFLIQAAVSQLDGMTPPNTKI</sequence>
<protein>
    <submittedName>
        <fullName evidence="2">Uncharacterized protein</fullName>
    </submittedName>
</protein>
<dbReference type="AlphaFoldDB" id="A0A915IAC6"/>
<dbReference type="WBParaSite" id="nRc.2.0.1.t11129-RA">
    <property type="protein sequence ID" value="nRc.2.0.1.t11129-RA"/>
    <property type="gene ID" value="nRc.2.0.1.g11129"/>
</dbReference>
<name>A0A915IAC6_ROMCU</name>
<evidence type="ECO:0000313" key="1">
    <source>
        <dbReference type="Proteomes" id="UP000887565"/>
    </source>
</evidence>
<organism evidence="1 2">
    <name type="scientific">Romanomermis culicivorax</name>
    <name type="common">Nematode worm</name>
    <dbReference type="NCBI Taxonomy" id="13658"/>
    <lineage>
        <taxon>Eukaryota</taxon>
        <taxon>Metazoa</taxon>
        <taxon>Ecdysozoa</taxon>
        <taxon>Nematoda</taxon>
        <taxon>Enoplea</taxon>
        <taxon>Dorylaimia</taxon>
        <taxon>Mermithida</taxon>
        <taxon>Mermithoidea</taxon>
        <taxon>Mermithidae</taxon>
        <taxon>Romanomermis</taxon>
    </lineage>
</organism>